<dbReference type="CDD" id="cd06142">
    <property type="entry name" value="RNaseD_exo"/>
    <property type="match status" value="1"/>
</dbReference>
<dbReference type="GO" id="GO:0000166">
    <property type="term" value="F:nucleotide binding"/>
    <property type="evidence" value="ECO:0007669"/>
    <property type="project" value="InterPro"/>
</dbReference>
<dbReference type="Pfam" id="PF00570">
    <property type="entry name" value="HRDC"/>
    <property type="match status" value="2"/>
</dbReference>
<evidence type="ECO:0000259" key="1">
    <source>
        <dbReference type="PROSITE" id="PS50967"/>
    </source>
</evidence>
<dbReference type="SMART" id="SM00341">
    <property type="entry name" value="HRDC"/>
    <property type="match status" value="2"/>
</dbReference>
<dbReference type="GO" id="GO:0003676">
    <property type="term" value="F:nucleic acid binding"/>
    <property type="evidence" value="ECO:0007669"/>
    <property type="project" value="InterPro"/>
</dbReference>
<dbReference type="InterPro" id="IPR010997">
    <property type="entry name" value="HRDC-like_sf"/>
</dbReference>
<dbReference type="SUPFAM" id="SSF53098">
    <property type="entry name" value="Ribonuclease H-like"/>
    <property type="match status" value="1"/>
</dbReference>
<dbReference type="InterPro" id="IPR036397">
    <property type="entry name" value="RNaseH_sf"/>
</dbReference>
<dbReference type="SMART" id="SM00474">
    <property type="entry name" value="35EXOc"/>
    <property type="match status" value="1"/>
</dbReference>
<keyword evidence="3" id="KW-1185">Reference proteome</keyword>
<protein>
    <recommendedName>
        <fullName evidence="1">HRDC domain-containing protein</fullName>
    </recommendedName>
</protein>
<dbReference type="STRING" id="360411.AC812_02825"/>
<dbReference type="PROSITE" id="PS50967">
    <property type="entry name" value="HRDC"/>
    <property type="match status" value="2"/>
</dbReference>
<evidence type="ECO:0000313" key="3">
    <source>
        <dbReference type="Proteomes" id="UP000050514"/>
    </source>
</evidence>
<dbReference type="SUPFAM" id="SSF47819">
    <property type="entry name" value="HRDC-like"/>
    <property type="match status" value="2"/>
</dbReference>
<dbReference type="RefSeq" id="WP_061914401.1">
    <property type="nucleotide sequence ID" value="NZ_DF967971.1"/>
</dbReference>
<dbReference type="AlphaFoldDB" id="A0A0P6X786"/>
<sequence length="378" mass="43638">MTENPIAPPIWVDTPQNLTKMVDDLLNCEQVAVDTESNSLFAYREQVCLIQFSTNTLDYLVDPLALTDLSALAPLFASHRIEKIFHAAEYDLICLKRDFHFEFHHIFDTMQAARILGRKKIGLGDVLEEEFGVKLEKRYQRANWGERPLSPAMLSYARLDTHYLIPLRNRLAEELKRKGLMPLAQEDFEYLAQNTAPNPEPQPLNAWKVSGGKDLTPQQHAILQALIEYRDQQARLANLPPFKVLPNEVLIHLAETAPQTTEDLYHLHLLSPVQWRRHATGVVHAIRSGLHTAPPPRNSNHRPDEDVMERLEVLKEWRKKTARQMGVESDVILPRSILEKIAFSPPACLTDLDTLLKEFPWRREKFGHQIWKILQKRE</sequence>
<dbReference type="InterPro" id="IPR002121">
    <property type="entry name" value="HRDC_dom"/>
</dbReference>
<feature type="domain" description="HRDC" evidence="1">
    <location>
        <begin position="216"/>
        <end position="296"/>
    </location>
</feature>
<dbReference type="InterPro" id="IPR044876">
    <property type="entry name" value="HRDC_dom_sf"/>
</dbReference>
<dbReference type="InterPro" id="IPR012337">
    <property type="entry name" value="RNaseH-like_sf"/>
</dbReference>
<organism evidence="2 3">
    <name type="scientific">Bellilinea caldifistulae</name>
    <dbReference type="NCBI Taxonomy" id="360411"/>
    <lineage>
        <taxon>Bacteria</taxon>
        <taxon>Bacillati</taxon>
        <taxon>Chloroflexota</taxon>
        <taxon>Anaerolineae</taxon>
        <taxon>Anaerolineales</taxon>
        <taxon>Anaerolineaceae</taxon>
        <taxon>Bellilinea</taxon>
    </lineage>
</organism>
<evidence type="ECO:0000313" key="2">
    <source>
        <dbReference type="EMBL" id="KPL77792.1"/>
    </source>
</evidence>
<feature type="domain" description="HRDC" evidence="1">
    <location>
        <begin position="304"/>
        <end position="378"/>
    </location>
</feature>
<proteinExistence type="predicted"/>
<dbReference type="Pfam" id="PF01612">
    <property type="entry name" value="DNA_pol_A_exo1"/>
    <property type="match status" value="1"/>
</dbReference>
<dbReference type="Gene3D" id="1.10.150.80">
    <property type="entry name" value="HRDC domain"/>
    <property type="match status" value="2"/>
</dbReference>
<dbReference type="GO" id="GO:0008408">
    <property type="term" value="F:3'-5' exonuclease activity"/>
    <property type="evidence" value="ECO:0007669"/>
    <property type="project" value="InterPro"/>
</dbReference>
<dbReference type="PANTHER" id="PTHR47649:SF1">
    <property type="entry name" value="RIBONUCLEASE D"/>
    <property type="match status" value="1"/>
</dbReference>
<dbReference type="PANTHER" id="PTHR47649">
    <property type="entry name" value="RIBONUCLEASE D"/>
    <property type="match status" value="1"/>
</dbReference>
<gene>
    <name evidence="2" type="ORF">AC812_02825</name>
</gene>
<dbReference type="InterPro" id="IPR051086">
    <property type="entry name" value="RNase_D-like"/>
</dbReference>
<dbReference type="EMBL" id="LGHJ01000008">
    <property type="protein sequence ID" value="KPL77792.1"/>
    <property type="molecule type" value="Genomic_DNA"/>
</dbReference>
<dbReference type="Gene3D" id="3.30.420.10">
    <property type="entry name" value="Ribonuclease H-like superfamily/Ribonuclease H"/>
    <property type="match status" value="1"/>
</dbReference>
<name>A0A0P6X786_9CHLR</name>
<comment type="caution">
    <text evidence="2">The sequence shown here is derived from an EMBL/GenBank/DDBJ whole genome shotgun (WGS) entry which is preliminary data.</text>
</comment>
<dbReference type="GO" id="GO:0006139">
    <property type="term" value="P:nucleobase-containing compound metabolic process"/>
    <property type="evidence" value="ECO:0007669"/>
    <property type="project" value="InterPro"/>
</dbReference>
<dbReference type="InterPro" id="IPR002562">
    <property type="entry name" value="3'-5'_exonuclease_dom"/>
</dbReference>
<accession>A0A0P6X786</accession>
<dbReference type="Proteomes" id="UP000050514">
    <property type="component" value="Unassembled WGS sequence"/>
</dbReference>
<reference evidence="2 3" key="1">
    <citation type="submission" date="2015-07" db="EMBL/GenBank/DDBJ databases">
        <title>Draft genome of Bellilinea caldifistulae DSM 17877.</title>
        <authorList>
            <person name="Hemp J."/>
            <person name="Ward L.M."/>
            <person name="Pace L.A."/>
            <person name="Fischer W.W."/>
        </authorList>
    </citation>
    <scope>NUCLEOTIDE SEQUENCE [LARGE SCALE GENOMIC DNA]</scope>
    <source>
        <strain evidence="2 3">GOMI-1</strain>
    </source>
</reference>
<dbReference type="OrthoDB" id="144122at2"/>